<dbReference type="SUPFAM" id="SSF53800">
    <property type="entry name" value="Chelatase"/>
    <property type="match status" value="1"/>
</dbReference>
<reference evidence="9 10" key="1">
    <citation type="submission" date="2018-05" db="EMBL/GenBank/DDBJ databases">
        <title>Acuticoccus sediminis sp. nov., isolated from deep-sea sediment of Indian Ocean.</title>
        <authorList>
            <person name="Liu X."/>
            <person name="Lai Q."/>
            <person name="Du Y."/>
            <person name="Sun F."/>
            <person name="Zhang X."/>
            <person name="Wang S."/>
            <person name="Shao Z."/>
        </authorList>
    </citation>
    <scope>NUCLEOTIDE SEQUENCE [LARGE SCALE GENOMIC DNA]</scope>
    <source>
        <strain evidence="9 10">PTG4-2</strain>
    </source>
</reference>
<dbReference type="CDD" id="cd03416">
    <property type="entry name" value="CbiX_SirB_N"/>
    <property type="match status" value="1"/>
</dbReference>
<comment type="similarity">
    <text evidence="2">Belongs to the CobH/CbiC family.</text>
</comment>
<evidence type="ECO:0000313" key="10">
    <source>
        <dbReference type="Proteomes" id="UP000249590"/>
    </source>
</evidence>
<dbReference type="GO" id="GO:0009236">
    <property type="term" value="P:cobalamin biosynthetic process"/>
    <property type="evidence" value="ECO:0007669"/>
    <property type="project" value="UniProtKB-UniPathway"/>
</dbReference>
<evidence type="ECO:0000256" key="4">
    <source>
        <dbReference type="ARBA" id="ARBA00022723"/>
    </source>
</evidence>
<evidence type="ECO:0000256" key="6">
    <source>
        <dbReference type="ARBA" id="ARBA00023239"/>
    </source>
</evidence>
<dbReference type="PANTHER" id="PTHR43588:SF1">
    <property type="entry name" value="COBALT-PRECORRIN-8 METHYLMUTASE"/>
    <property type="match status" value="1"/>
</dbReference>
<dbReference type="InterPro" id="IPR036588">
    <property type="entry name" value="CobH/CbiC_sf"/>
</dbReference>
<evidence type="ECO:0000256" key="1">
    <source>
        <dbReference type="ARBA" id="ARBA00004953"/>
    </source>
</evidence>
<dbReference type="InterPro" id="IPR003722">
    <property type="entry name" value="Cbl_synth_CobH/CbiC"/>
</dbReference>
<dbReference type="EMBL" id="QHHQ01000001">
    <property type="protein sequence ID" value="RAI03982.1"/>
    <property type="molecule type" value="Genomic_DNA"/>
</dbReference>
<dbReference type="OrthoDB" id="9797895at2"/>
<feature type="compositionally biased region" description="Basic and acidic residues" evidence="7">
    <location>
        <begin position="338"/>
        <end position="354"/>
    </location>
</feature>
<feature type="region of interest" description="Disordered" evidence="7">
    <location>
        <begin position="316"/>
        <end position="381"/>
    </location>
</feature>
<dbReference type="UniPathway" id="UPA00148"/>
<dbReference type="GO" id="GO:0016993">
    <property type="term" value="F:precorrin-8X methylmutase activity"/>
    <property type="evidence" value="ECO:0007669"/>
    <property type="project" value="InterPro"/>
</dbReference>
<evidence type="ECO:0000259" key="8">
    <source>
        <dbReference type="Pfam" id="PF02570"/>
    </source>
</evidence>
<keyword evidence="5" id="KW-0413">Isomerase</keyword>
<keyword evidence="10" id="KW-1185">Reference proteome</keyword>
<dbReference type="Proteomes" id="UP000249590">
    <property type="component" value="Unassembled WGS sequence"/>
</dbReference>
<name>A0A8B2P4D4_9HYPH</name>
<evidence type="ECO:0000313" key="9">
    <source>
        <dbReference type="EMBL" id="RAI03982.1"/>
    </source>
</evidence>
<organism evidence="9 10">
    <name type="scientific">Acuticoccus sediminis</name>
    <dbReference type="NCBI Taxonomy" id="2184697"/>
    <lineage>
        <taxon>Bacteria</taxon>
        <taxon>Pseudomonadati</taxon>
        <taxon>Pseudomonadota</taxon>
        <taxon>Alphaproteobacteria</taxon>
        <taxon>Hyphomicrobiales</taxon>
        <taxon>Amorphaceae</taxon>
        <taxon>Acuticoccus</taxon>
    </lineage>
</organism>
<dbReference type="Pfam" id="PF02570">
    <property type="entry name" value="CbiC"/>
    <property type="match status" value="1"/>
</dbReference>
<gene>
    <name evidence="9" type="ORF">DLJ53_05830</name>
</gene>
<protein>
    <recommendedName>
        <fullName evidence="8">Cobalamin biosynthesis precorrin-8X methylmutase CobH/CbiC domain-containing protein</fullName>
    </recommendedName>
</protein>
<dbReference type="Gene3D" id="3.40.50.1400">
    <property type="match status" value="2"/>
</dbReference>
<evidence type="ECO:0000256" key="7">
    <source>
        <dbReference type="SAM" id="MobiDB-lite"/>
    </source>
</evidence>
<proteinExistence type="inferred from homology"/>
<feature type="compositionally biased region" description="Basic and acidic residues" evidence="7">
    <location>
        <begin position="320"/>
        <end position="331"/>
    </location>
</feature>
<dbReference type="CDD" id="cd03414">
    <property type="entry name" value="CbiX_SirB_C"/>
    <property type="match status" value="1"/>
</dbReference>
<evidence type="ECO:0000256" key="2">
    <source>
        <dbReference type="ARBA" id="ARBA00009774"/>
    </source>
</evidence>
<keyword evidence="4" id="KW-0479">Metal-binding</keyword>
<sequence length="600" mass="63448">MVCGHGSRSRSAVTEFATVAAALKGRFPDWPVEYGYLEFANPVIRDGLDALRDAGVSRILAVPGMLFAAMHAKNDIPSVLNTYAAANGLRIDYGRELGVDARMLRAAGDRVRAAVEALDAAHGPAPASDTCLVVVGRGASDPDANANVAKVARLLWEGFGFGWCETAYSGVTFPLVEPCLEKVTRLGFKRVVVFPYFLFSGVLIDRIYGFTDTVAARHPEIAFAKAAYLGDHPAVIDTFAERVTELLDGPAAMNCGMCKYRVQVLGFEAEVGAPQESHHHHVEGMGASAPGASVETCRLCDTFCTGACRVLTPVQHDHHHHGDTPHADDHRHAHSHGHAHDGHGHGHHDHDHEHGHKGHGHDHHGHDHGHHHPRYPHEAHPLGPVSVVTAGAYAYERDPEAITAQSFAIIRTEADLSRFGAAAPVAERIVHAAGDTGILGDIIVSGPVIEATQRALAAGRPVIVDTEMTRFAISARFVPPEQVRCHINDPETPAEAKAAGTTRSAIAIRRAAADLDGAVVVIGNAPTALFELLELIRQGARPAAVYGFPVGFVGAAESKAALAAMATFPFATVKGRRGGSAMAGAAVNAAANATVQLEGA</sequence>
<dbReference type="AlphaFoldDB" id="A0A8B2P4D4"/>
<dbReference type="GO" id="GO:0016829">
    <property type="term" value="F:lyase activity"/>
    <property type="evidence" value="ECO:0007669"/>
    <property type="project" value="UniProtKB-KW"/>
</dbReference>
<dbReference type="GO" id="GO:0046872">
    <property type="term" value="F:metal ion binding"/>
    <property type="evidence" value="ECO:0007669"/>
    <property type="project" value="UniProtKB-KW"/>
</dbReference>
<dbReference type="InterPro" id="IPR002762">
    <property type="entry name" value="CbiX-like"/>
</dbReference>
<dbReference type="PANTHER" id="PTHR43588">
    <property type="entry name" value="COBALT-PRECORRIN-8 METHYLMUTASE"/>
    <property type="match status" value="1"/>
</dbReference>
<evidence type="ECO:0000256" key="5">
    <source>
        <dbReference type="ARBA" id="ARBA00023235"/>
    </source>
</evidence>
<keyword evidence="3" id="KW-0169">Cobalamin biosynthesis</keyword>
<comment type="pathway">
    <text evidence="1">Cofactor biosynthesis; adenosylcobalamin biosynthesis.</text>
</comment>
<keyword evidence="6" id="KW-0456">Lyase</keyword>
<dbReference type="SUPFAM" id="SSF63965">
    <property type="entry name" value="Precorrin-8X methylmutase CbiC/CobH"/>
    <property type="match status" value="1"/>
</dbReference>
<dbReference type="Gene3D" id="3.40.50.10230">
    <property type="entry name" value="Cobalamin biosynthesis CobH/CbiC, precorrin-8X methylmutase"/>
    <property type="match status" value="1"/>
</dbReference>
<feature type="domain" description="Cobalamin biosynthesis precorrin-8X methylmutase CobH/CbiC" evidence="8">
    <location>
        <begin position="402"/>
        <end position="591"/>
    </location>
</feature>
<accession>A0A8B2P4D4</accession>
<feature type="compositionally biased region" description="Basic residues" evidence="7">
    <location>
        <begin position="355"/>
        <end position="374"/>
    </location>
</feature>
<comment type="caution">
    <text evidence="9">The sequence shown here is derived from an EMBL/GenBank/DDBJ whole genome shotgun (WGS) entry which is preliminary data.</text>
</comment>
<evidence type="ECO:0000256" key="3">
    <source>
        <dbReference type="ARBA" id="ARBA00022573"/>
    </source>
</evidence>
<dbReference type="Pfam" id="PF01903">
    <property type="entry name" value="CbiX"/>
    <property type="match status" value="2"/>
</dbReference>